<dbReference type="SUPFAM" id="SSF53474">
    <property type="entry name" value="alpha/beta-Hydrolases"/>
    <property type="match status" value="1"/>
</dbReference>
<dbReference type="GO" id="GO:0004806">
    <property type="term" value="F:triacylglycerol lipase activity"/>
    <property type="evidence" value="ECO:0007669"/>
    <property type="project" value="InterPro"/>
</dbReference>
<gene>
    <name evidence="2" type="ORF">HGA08_27005</name>
</gene>
<dbReference type="PANTHER" id="PTHR34853:SF1">
    <property type="entry name" value="LIPASE 5"/>
    <property type="match status" value="1"/>
</dbReference>
<protein>
    <submittedName>
        <fullName evidence="2">Alpha/beta hydrolase</fullName>
    </submittedName>
</protein>
<proteinExistence type="predicted"/>
<organism evidence="2 3">
    <name type="scientific">Nocardia vermiculata</name>
    <dbReference type="NCBI Taxonomy" id="257274"/>
    <lineage>
        <taxon>Bacteria</taxon>
        <taxon>Bacillati</taxon>
        <taxon>Actinomycetota</taxon>
        <taxon>Actinomycetes</taxon>
        <taxon>Mycobacteriales</taxon>
        <taxon>Nocardiaceae</taxon>
        <taxon>Nocardia</taxon>
    </lineage>
</organism>
<evidence type="ECO:0000313" key="3">
    <source>
        <dbReference type="Proteomes" id="UP000565711"/>
    </source>
</evidence>
<dbReference type="PANTHER" id="PTHR34853">
    <property type="match status" value="1"/>
</dbReference>
<keyword evidence="1" id="KW-0732">Signal</keyword>
<dbReference type="Pfam" id="PF03583">
    <property type="entry name" value="LIP"/>
    <property type="match status" value="1"/>
</dbReference>
<feature type="signal peptide" evidence="1">
    <location>
        <begin position="1"/>
        <end position="24"/>
    </location>
</feature>
<accession>A0A846Y7K3</accession>
<evidence type="ECO:0000313" key="2">
    <source>
        <dbReference type="EMBL" id="NKY53850.1"/>
    </source>
</evidence>
<name>A0A846Y7K3_9NOCA</name>
<dbReference type="RefSeq" id="WP_067879670.1">
    <property type="nucleotide sequence ID" value="NZ_JAAXOP010000021.1"/>
</dbReference>
<dbReference type="EMBL" id="JAAXOP010000021">
    <property type="protein sequence ID" value="NKY53850.1"/>
    <property type="molecule type" value="Genomic_DNA"/>
</dbReference>
<dbReference type="InterPro" id="IPR029058">
    <property type="entry name" value="AB_hydrolase_fold"/>
</dbReference>
<reference evidence="2 3" key="1">
    <citation type="submission" date="2020-04" db="EMBL/GenBank/DDBJ databases">
        <title>MicrobeNet Type strains.</title>
        <authorList>
            <person name="Nicholson A.C."/>
        </authorList>
    </citation>
    <scope>NUCLEOTIDE SEQUENCE [LARGE SCALE GENOMIC DNA]</scope>
    <source>
        <strain evidence="2 3">JCM 12354</strain>
    </source>
</reference>
<dbReference type="Proteomes" id="UP000565711">
    <property type="component" value="Unassembled WGS sequence"/>
</dbReference>
<dbReference type="InterPro" id="IPR005152">
    <property type="entry name" value="Lipase_secreted"/>
</dbReference>
<dbReference type="PIRSF" id="PIRSF029171">
    <property type="entry name" value="Esterase_LipA"/>
    <property type="match status" value="1"/>
</dbReference>
<keyword evidence="3" id="KW-1185">Reference proteome</keyword>
<dbReference type="PROSITE" id="PS51257">
    <property type="entry name" value="PROKAR_LIPOPROTEIN"/>
    <property type="match status" value="1"/>
</dbReference>
<comment type="caution">
    <text evidence="2">The sequence shown here is derived from an EMBL/GenBank/DDBJ whole genome shotgun (WGS) entry which is preliminary data.</text>
</comment>
<keyword evidence="2" id="KW-0378">Hydrolase</keyword>
<evidence type="ECO:0000256" key="1">
    <source>
        <dbReference type="SAM" id="SignalP"/>
    </source>
</evidence>
<dbReference type="AlphaFoldDB" id="A0A846Y7K3"/>
<feature type="chain" id="PRO_5032621262" evidence="1">
    <location>
        <begin position="25"/>
        <end position="390"/>
    </location>
</feature>
<dbReference type="Gene3D" id="3.40.50.1820">
    <property type="entry name" value="alpha/beta hydrolase"/>
    <property type="match status" value="2"/>
</dbReference>
<sequence>MRNTTRIGAGLAAAALLAAGCSGATETDSETLEPGKLLTSRPAMDAAVLPSAASTRLITYMSQDAQGRPIVVSGTVAIPKSPAPEQGWPVLSWAHGTTGYADTCAPSADTADGPDHDYLGPVSRDLDSWVAKGYAVVQTDYEGLGTPGGHPYINGTSEANTVTDIVRAARDLDSSIGNRWVVAGHSQGGQATLFTAQDAGKRAPELELKGAVSIAPGGVGLSGTVDYMRNDKPGAAAAEAFLPVILLGAQAADPAIDPDELLTPEAAPLLTAGRTGCLAQIRAVPPVPPARLFAPNADFAGLTAYLDKQDPARVTPEVPTLVAQGTADTAVAKPGTDSLVEALCDKGVPTDYRVYEGQDHRGTVPASLQDAQDFADRVMAGESAPSTCSS</sequence>
<dbReference type="GO" id="GO:0016042">
    <property type="term" value="P:lipid catabolic process"/>
    <property type="evidence" value="ECO:0007669"/>
    <property type="project" value="InterPro"/>
</dbReference>